<sequence>MGAFRLLSLALVPIIAVALTASLENSTWDASTAGEVQAEEKVYERFNLYLQEFGNLINTGGHLFVGTAAIICNTLNIVVLGHQKTISPFVYLKWVAVCDLLTGVMMTWQGVMVNLDALRLYPALRVLSYRCQAIVYFIRSTLATSATYIICALGVDRLIAVLRPMKRAIWCTRRRAHITSAILCIAGIIPNFHLLFRVTLEYFPDSKTGLPLPFLTLTEIGRDKQILTITQWSKFLLKQILPLTVMVVTSTWTIVQILKSLRFRKQVNSQKSEKKIQCFGVTIGVIVLFIVTNAPLAFYIFDTSINGQDFTPSYSFSVFLLIAEFIPWSNSFLNFFVYILLNDTFRQDAIRLLLCRKKERHDYVTSTQLIGHQYQGNLG</sequence>
<dbReference type="InterPro" id="IPR052954">
    <property type="entry name" value="GPCR-Ligand_Int"/>
</dbReference>
<dbReference type="CDD" id="cd14978">
    <property type="entry name" value="7tmA_FMRFamide_R-like"/>
    <property type="match status" value="1"/>
</dbReference>
<accession>R7TWY1</accession>
<evidence type="ECO:0000256" key="5">
    <source>
        <dbReference type="SAM" id="Phobius"/>
    </source>
</evidence>
<name>R7TWY1_CAPTE</name>
<dbReference type="EMBL" id="KB307921">
    <property type="protein sequence ID" value="ELT98413.1"/>
    <property type="molecule type" value="Genomic_DNA"/>
</dbReference>
<dbReference type="GO" id="GO:0004930">
    <property type="term" value="F:G protein-coupled receptor activity"/>
    <property type="evidence" value="ECO:0007669"/>
    <property type="project" value="InterPro"/>
</dbReference>
<comment type="subcellular location">
    <subcellularLocation>
        <location evidence="1">Membrane</location>
    </subcellularLocation>
</comment>
<dbReference type="InterPro" id="IPR017452">
    <property type="entry name" value="GPCR_Rhodpsn_7TM"/>
</dbReference>
<proteinExistence type="predicted"/>
<evidence type="ECO:0000256" key="1">
    <source>
        <dbReference type="ARBA" id="ARBA00004370"/>
    </source>
</evidence>
<feature type="transmembrane region" description="Helical" evidence="5">
    <location>
        <begin position="94"/>
        <end position="113"/>
    </location>
</feature>
<dbReference type="Pfam" id="PF00001">
    <property type="entry name" value="7tm_1"/>
    <property type="match status" value="1"/>
</dbReference>
<evidence type="ECO:0000259" key="7">
    <source>
        <dbReference type="PROSITE" id="PS50262"/>
    </source>
</evidence>
<dbReference type="HOGENOM" id="CLU_009579_38_0_1"/>
<dbReference type="Proteomes" id="UP000014760">
    <property type="component" value="Unassembled WGS sequence"/>
</dbReference>
<dbReference type="EnsemblMetazoa" id="CapteT203673">
    <property type="protein sequence ID" value="CapteP203673"/>
    <property type="gene ID" value="CapteG203673"/>
</dbReference>
<feature type="transmembrane region" description="Helical" evidence="5">
    <location>
        <begin position="62"/>
        <end position="82"/>
    </location>
</feature>
<keyword evidence="3 5" id="KW-1133">Transmembrane helix</keyword>
<evidence type="ECO:0000256" key="4">
    <source>
        <dbReference type="ARBA" id="ARBA00023136"/>
    </source>
</evidence>
<evidence type="ECO:0000313" key="9">
    <source>
        <dbReference type="EnsemblMetazoa" id="CapteP203673"/>
    </source>
</evidence>
<evidence type="ECO:0000256" key="3">
    <source>
        <dbReference type="ARBA" id="ARBA00022989"/>
    </source>
</evidence>
<feature type="transmembrane region" description="Helical" evidence="5">
    <location>
        <begin position="133"/>
        <end position="155"/>
    </location>
</feature>
<dbReference type="AlphaFoldDB" id="R7TWY1"/>
<dbReference type="PROSITE" id="PS50262">
    <property type="entry name" value="G_PROTEIN_RECEP_F1_2"/>
    <property type="match status" value="1"/>
</dbReference>
<dbReference type="EMBL" id="AMQN01010462">
    <property type="status" value="NOT_ANNOTATED_CDS"/>
    <property type="molecule type" value="Genomic_DNA"/>
</dbReference>
<dbReference type="STRING" id="283909.R7TWY1"/>
<dbReference type="PANTHER" id="PTHR46641:SF2">
    <property type="entry name" value="FMRFAMIDE RECEPTOR"/>
    <property type="match status" value="1"/>
</dbReference>
<keyword evidence="10" id="KW-1185">Reference proteome</keyword>
<evidence type="ECO:0000313" key="10">
    <source>
        <dbReference type="Proteomes" id="UP000014760"/>
    </source>
</evidence>
<keyword evidence="6" id="KW-0732">Signal</keyword>
<feature type="chain" id="PRO_5008787439" description="G-protein coupled receptors family 1 profile domain-containing protein" evidence="6">
    <location>
        <begin position="23"/>
        <end position="379"/>
    </location>
</feature>
<dbReference type="PRINTS" id="PR00237">
    <property type="entry name" value="GPCRRHODOPSN"/>
</dbReference>
<dbReference type="OrthoDB" id="6126859at2759"/>
<feature type="transmembrane region" description="Helical" evidence="5">
    <location>
        <begin position="279"/>
        <end position="301"/>
    </location>
</feature>
<feature type="transmembrane region" description="Helical" evidence="5">
    <location>
        <begin position="313"/>
        <end position="341"/>
    </location>
</feature>
<gene>
    <name evidence="8" type="ORF">CAPTEDRAFT_203673</name>
</gene>
<organism evidence="8">
    <name type="scientific">Capitella teleta</name>
    <name type="common">Polychaete worm</name>
    <dbReference type="NCBI Taxonomy" id="283909"/>
    <lineage>
        <taxon>Eukaryota</taxon>
        <taxon>Metazoa</taxon>
        <taxon>Spiralia</taxon>
        <taxon>Lophotrochozoa</taxon>
        <taxon>Annelida</taxon>
        <taxon>Polychaeta</taxon>
        <taxon>Sedentaria</taxon>
        <taxon>Scolecida</taxon>
        <taxon>Capitellidae</taxon>
        <taxon>Capitella</taxon>
    </lineage>
</organism>
<feature type="signal peptide" evidence="6">
    <location>
        <begin position="1"/>
        <end position="22"/>
    </location>
</feature>
<evidence type="ECO:0000256" key="2">
    <source>
        <dbReference type="ARBA" id="ARBA00022692"/>
    </source>
</evidence>
<feature type="transmembrane region" description="Helical" evidence="5">
    <location>
        <begin position="240"/>
        <end position="258"/>
    </location>
</feature>
<evidence type="ECO:0000313" key="8">
    <source>
        <dbReference type="EMBL" id="ELT98413.1"/>
    </source>
</evidence>
<keyword evidence="2 5" id="KW-0812">Transmembrane</keyword>
<evidence type="ECO:0000256" key="6">
    <source>
        <dbReference type="SAM" id="SignalP"/>
    </source>
</evidence>
<keyword evidence="4 5" id="KW-0472">Membrane</keyword>
<feature type="transmembrane region" description="Helical" evidence="5">
    <location>
        <begin position="176"/>
        <end position="196"/>
    </location>
</feature>
<dbReference type="InterPro" id="IPR000276">
    <property type="entry name" value="GPCR_Rhodpsn"/>
</dbReference>
<reference evidence="10" key="1">
    <citation type="submission" date="2012-12" db="EMBL/GenBank/DDBJ databases">
        <authorList>
            <person name="Hellsten U."/>
            <person name="Grimwood J."/>
            <person name="Chapman J.A."/>
            <person name="Shapiro H."/>
            <person name="Aerts A."/>
            <person name="Otillar R.P."/>
            <person name="Terry A.Y."/>
            <person name="Boore J.L."/>
            <person name="Simakov O."/>
            <person name="Marletaz F."/>
            <person name="Cho S.-J."/>
            <person name="Edsinger-Gonzales E."/>
            <person name="Havlak P."/>
            <person name="Kuo D.-H."/>
            <person name="Larsson T."/>
            <person name="Lv J."/>
            <person name="Arendt D."/>
            <person name="Savage R."/>
            <person name="Osoegawa K."/>
            <person name="de Jong P."/>
            <person name="Lindberg D.R."/>
            <person name="Seaver E.C."/>
            <person name="Weisblat D.A."/>
            <person name="Putnam N.H."/>
            <person name="Grigoriev I.V."/>
            <person name="Rokhsar D.S."/>
        </authorList>
    </citation>
    <scope>NUCLEOTIDE SEQUENCE</scope>
    <source>
        <strain evidence="10">I ESC-2004</strain>
    </source>
</reference>
<dbReference type="SUPFAM" id="SSF81321">
    <property type="entry name" value="Family A G protein-coupled receptor-like"/>
    <property type="match status" value="1"/>
</dbReference>
<reference evidence="8 10" key="2">
    <citation type="journal article" date="2013" name="Nature">
        <title>Insights into bilaterian evolution from three spiralian genomes.</title>
        <authorList>
            <person name="Simakov O."/>
            <person name="Marletaz F."/>
            <person name="Cho S.J."/>
            <person name="Edsinger-Gonzales E."/>
            <person name="Havlak P."/>
            <person name="Hellsten U."/>
            <person name="Kuo D.H."/>
            <person name="Larsson T."/>
            <person name="Lv J."/>
            <person name="Arendt D."/>
            <person name="Savage R."/>
            <person name="Osoegawa K."/>
            <person name="de Jong P."/>
            <person name="Grimwood J."/>
            <person name="Chapman J.A."/>
            <person name="Shapiro H."/>
            <person name="Aerts A."/>
            <person name="Otillar R.P."/>
            <person name="Terry A.Y."/>
            <person name="Boore J.L."/>
            <person name="Grigoriev I.V."/>
            <person name="Lindberg D.R."/>
            <person name="Seaver E.C."/>
            <person name="Weisblat D.A."/>
            <person name="Putnam N.H."/>
            <person name="Rokhsar D.S."/>
        </authorList>
    </citation>
    <scope>NUCLEOTIDE SEQUENCE</scope>
    <source>
        <strain evidence="8 10">I ESC-2004</strain>
    </source>
</reference>
<dbReference type="PANTHER" id="PTHR46641">
    <property type="entry name" value="FMRFAMIDE RECEPTOR-RELATED"/>
    <property type="match status" value="1"/>
</dbReference>
<feature type="domain" description="G-protein coupled receptors family 1 profile" evidence="7">
    <location>
        <begin position="66"/>
        <end position="338"/>
    </location>
</feature>
<dbReference type="Gene3D" id="1.20.1070.10">
    <property type="entry name" value="Rhodopsin 7-helix transmembrane proteins"/>
    <property type="match status" value="1"/>
</dbReference>
<dbReference type="GO" id="GO:0016020">
    <property type="term" value="C:membrane"/>
    <property type="evidence" value="ECO:0007669"/>
    <property type="project" value="UniProtKB-SubCell"/>
</dbReference>
<protein>
    <recommendedName>
        <fullName evidence="7">G-protein coupled receptors family 1 profile domain-containing protein</fullName>
    </recommendedName>
</protein>
<reference evidence="9" key="3">
    <citation type="submission" date="2015-06" db="UniProtKB">
        <authorList>
            <consortium name="EnsemblMetazoa"/>
        </authorList>
    </citation>
    <scope>IDENTIFICATION</scope>
</reference>